<dbReference type="Proteomes" id="UP000243859">
    <property type="component" value="Unassembled WGS sequence"/>
</dbReference>
<dbReference type="OrthoDB" id="5354021at2"/>
<dbReference type="AlphaFoldDB" id="A0A2T5BVE5"/>
<dbReference type="EMBL" id="QAAA01000002">
    <property type="protein sequence ID" value="PTN03551.1"/>
    <property type="molecule type" value="Genomic_DNA"/>
</dbReference>
<name>A0A2T5BVE5_9RHOB</name>
<proteinExistence type="predicted"/>
<reference evidence="1 2" key="1">
    <citation type="submission" date="2018-04" db="EMBL/GenBank/DDBJ databases">
        <title>Genomic Encyclopedia of Archaeal and Bacterial Type Strains, Phase II (KMG-II): from individual species to whole genera.</title>
        <authorList>
            <person name="Goeker M."/>
        </authorList>
    </citation>
    <scope>NUCLEOTIDE SEQUENCE [LARGE SCALE GENOMIC DNA]</scope>
    <source>
        <strain evidence="1 2">DSM 18064</strain>
    </source>
</reference>
<protein>
    <recommendedName>
        <fullName evidence="3">Galactosyltransferase Lgt5</fullName>
    </recommendedName>
</protein>
<evidence type="ECO:0008006" key="3">
    <source>
        <dbReference type="Google" id="ProtNLM"/>
    </source>
</evidence>
<dbReference type="RefSeq" id="WP_107890839.1">
    <property type="nucleotide sequence ID" value="NZ_NHSI01000055.1"/>
</dbReference>
<keyword evidence="2" id="KW-1185">Reference proteome</keyword>
<evidence type="ECO:0000313" key="1">
    <source>
        <dbReference type="EMBL" id="PTN03551.1"/>
    </source>
</evidence>
<organism evidence="1 2">
    <name type="scientific">Rhodovulum imhoffii</name>
    <dbReference type="NCBI Taxonomy" id="365340"/>
    <lineage>
        <taxon>Bacteria</taxon>
        <taxon>Pseudomonadati</taxon>
        <taxon>Pseudomonadota</taxon>
        <taxon>Alphaproteobacteria</taxon>
        <taxon>Rhodobacterales</taxon>
        <taxon>Paracoccaceae</taxon>
        <taxon>Rhodovulum</taxon>
    </lineage>
</organism>
<accession>A0A2T5BVE5</accession>
<sequence length="277" mass="30486">MTLPVIGGLWVGPRLSWVEQLCLRSFVDRGHRVVLHVPAPVGGVPEGVETRPAAEICAPPFDISDGDRHRVALYSDIFRLHLFRQTAFIWADLDAYCVRPLAFVSPHVFGVSHRGTYPTGVMRLPAESPTLAAMLAFVSAPNPVQPWRGGRAHRLARRRIAQGESWGIEALPWGCAGPKAFAHFLRQTGEAHHALPPAAFYPLRIEELHKLHTPGLPPEAFEGAGVYSVHIYGHQRRHIARVLGGMPAPGSYLEALCHRHRIDPGAAPLLAEGWMAR</sequence>
<evidence type="ECO:0000313" key="2">
    <source>
        <dbReference type="Proteomes" id="UP000243859"/>
    </source>
</evidence>
<gene>
    <name evidence="1" type="ORF">C8N32_10272</name>
</gene>
<comment type="caution">
    <text evidence="1">The sequence shown here is derived from an EMBL/GenBank/DDBJ whole genome shotgun (WGS) entry which is preliminary data.</text>
</comment>